<sequence length="114" mass="12721">MKVIGFCGLPGSGKSTVLKAIEDLGTIITMGNVIRDEANHRNIAPSDENLGKIALELRKNYGPEIIAEKCVSLIKKLESNVFFIDGLRSMAEVIVFRKYWKFPLIATIVDEKIR</sequence>
<name>X1AA43_9ZZZZ</name>
<evidence type="ECO:0008006" key="2">
    <source>
        <dbReference type="Google" id="ProtNLM"/>
    </source>
</evidence>
<reference evidence="1" key="1">
    <citation type="journal article" date="2014" name="Front. Microbiol.">
        <title>High frequency of phylogenetically diverse reductive dehalogenase-homologous genes in deep subseafloor sedimentary metagenomes.</title>
        <authorList>
            <person name="Kawai M."/>
            <person name="Futagami T."/>
            <person name="Toyoda A."/>
            <person name="Takaki Y."/>
            <person name="Nishi S."/>
            <person name="Hori S."/>
            <person name="Arai W."/>
            <person name="Tsubouchi T."/>
            <person name="Morono Y."/>
            <person name="Uchiyama I."/>
            <person name="Ito T."/>
            <person name="Fujiyama A."/>
            <person name="Inagaki F."/>
            <person name="Takami H."/>
        </authorList>
    </citation>
    <scope>NUCLEOTIDE SEQUENCE</scope>
    <source>
        <strain evidence="1">Expedition CK06-06</strain>
    </source>
</reference>
<gene>
    <name evidence="1" type="ORF">S01H4_31216</name>
</gene>
<dbReference type="PANTHER" id="PTHR41930">
    <property type="entry name" value="UPF0200 PROTEIN MJ1399"/>
    <property type="match status" value="1"/>
</dbReference>
<evidence type="ECO:0000313" key="1">
    <source>
        <dbReference type="EMBL" id="GAG78624.1"/>
    </source>
</evidence>
<feature type="non-terminal residue" evidence="1">
    <location>
        <position position="114"/>
    </location>
</feature>
<comment type="caution">
    <text evidence="1">The sequence shown here is derived from an EMBL/GenBank/DDBJ whole genome shotgun (WGS) entry which is preliminary data.</text>
</comment>
<dbReference type="InterPro" id="IPR027417">
    <property type="entry name" value="P-loop_NTPase"/>
</dbReference>
<dbReference type="EMBL" id="BART01016191">
    <property type="protein sequence ID" value="GAG78624.1"/>
    <property type="molecule type" value="Genomic_DNA"/>
</dbReference>
<accession>X1AA43</accession>
<organism evidence="1">
    <name type="scientific">marine sediment metagenome</name>
    <dbReference type="NCBI Taxonomy" id="412755"/>
    <lineage>
        <taxon>unclassified sequences</taxon>
        <taxon>metagenomes</taxon>
        <taxon>ecological metagenomes</taxon>
    </lineage>
</organism>
<protein>
    <recommendedName>
        <fullName evidence="2">Dephospho-CoA kinase</fullName>
    </recommendedName>
</protein>
<dbReference type="Pfam" id="PF13207">
    <property type="entry name" value="AAA_17"/>
    <property type="match status" value="1"/>
</dbReference>
<proteinExistence type="predicted"/>
<dbReference type="AlphaFoldDB" id="X1AA43"/>
<dbReference type="Gene3D" id="3.40.50.300">
    <property type="entry name" value="P-loop containing nucleotide triphosphate hydrolases"/>
    <property type="match status" value="1"/>
</dbReference>
<dbReference type="SUPFAM" id="SSF52540">
    <property type="entry name" value="P-loop containing nucleoside triphosphate hydrolases"/>
    <property type="match status" value="1"/>
</dbReference>
<dbReference type="PANTHER" id="PTHR41930:SF1">
    <property type="entry name" value="DEPHOSPHO-COA KINASE"/>
    <property type="match status" value="1"/>
</dbReference>